<name>A0A1W1WQQ8_9BACT</name>
<evidence type="ECO:0000256" key="3">
    <source>
        <dbReference type="ARBA" id="ARBA00023004"/>
    </source>
</evidence>
<dbReference type="STRING" id="1069081.SAMN05660197_0407"/>
<keyword evidence="1 4" id="KW-0349">Heme</keyword>
<evidence type="ECO:0000259" key="6">
    <source>
        <dbReference type="PROSITE" id="PS51007"/>
    </source>
</evidence>
<keyword evidence="3 4" id="KW-0408">Iron</keyword>
<feature type="domain" description="Cytochrome c" evidence="6">
    <location>
        <begin position="59"/>
        <end position="180"/>
    </location>
</feature>
<dbReference type="NCBIfam" id="TIGR04485">
    <property type="entry name" value="thiosulf_SoxX"/>
    <property type="match status" value="1"/>
</dbReference>
<evidence type="ECO:0000256" key="5">
    <source>
        <dbReference type="SAM" id="SignalP"/>
    </source>
</evidence>
<evidence type="ECO:0000256" key="4">
    <source>
        <dbReference type="PROSITE-ProRule" id="PRU00433"/>
    </source>
</evidence>
<proteinExistence type="predicted"/>
<dbReference type="Proteomes" id="UP000192602">
    <property type="component" value="Unassembled WGS sequence"/>
</dbReference>
<protein>
    <submittedName>
        <fullName evidence="7">Sulfur-oxidizing protein SoxX</fullName>
    </submittedName>
</protein>
<dbReference type="Pfam" id="PF00034">
    <property type="entry name" value="Cytochrom_C"/>
    <property type="match status" value="1"/>
</dbReference>
<reference evidence="8" key="1">
    <citation type="submission" date="2017-04" db="EMBL/GenBank/DDBJ databases">
        <authorList>
            <person name="Varghese N."/>
            <person name="Submissions S."/>
        </authorList>
    </citation>
    <scope>NUCLEOTIDE SEQUENCE [LARGE SCALE GENOMIC DNA]</scope>
    <source>
        <strain evidence="8">DSM 16512</strain>
    </source>
</reference>
<dbReference type="GO" id="GO:0020037">
    <property type="term" value="F:heme binding"/>
    <property type="evidence" value="ECO:0007669"/>
    <property type="project" value="InterPro"/>
</dbReference>
<dbReference type="SUPFAM" id="SSF46626">
    <property type="entry name" value="Cytochrome c"/>
    <property type="match status" value="1"/>
</dbReference>
<dbReference type="InterPro" id="IPR030999">
    <property type="entry name" value="Thiosulf_SoxX"/>
</dbReference>
<dbReference type="OrthoDB" id="9793634at2"/>
<dbReference type="PROSITE" id="PS51007">
    <property type="entry name" value="CYTC"/>
    <property type="match status" value="1"/>
</dbReference>
<dbReference type="InterPro" id="IPR009056">
    <property type="entry name" value="Cyt_c-like_dom"/>
</dbReference>
<feature type="signal peptide" evidence="5">
    <location>
        <begin position="1"/>
        <end position="20"/>
    </location>
</feature>
<keyword evidence="2 4" id="KW-0479">Metal-binding</keyword>
<evidence type="ECO:0000256" key="2">
    <source>
        <dbReference type="ARBA" id="ARBA00022723"/>
    </source>
</evidence>
<feature type="chain" id="PRO_5012754621" evidence="5">
    <location>
        <begin position="21"/>
        <end position="183"/>
    </location>
</feature>
<dbReference type="InterPro" id="IPR036909">
    <property type="entry name" value="Cyt_c-like_dom_sf"/>
</dbReference>
<dbReference type="RefSeq" id="WP_084274921.1">
    <property type="nucleotide sequence ID" value="NZ_AP026671.1"/>
</dbReference>
<accession>A0A1W1WQQ8</accession>
<dbReference type="AlphaFoldDB" id="A0A1W1WQQ8"/>
<dbReference type="GO" id="GO:0009055">
    <property type="term" value="F:electron transfer activity"/>
    <property type="evidence" value="ECO:0007669"/>
    <property type="project" value="InterPro"/>
</dbReference>
<gene>
    <name evidence="7" type="ORF">SAMN05660197_0407</name>
</gene>
<dbReference type="Gene3D" id="1.10.760.10">
    <property type="entry name" value="Cytochrome c-like domain"/>
    <property type="match status" value="1"/>
</dbReference>
<dbReference type="EMBL" id="FWWZ01000001">
    <property type="protein sequence ID" value="SMC08648.1"/>
    <property type="molecule type" value="Genomic_DNA"/>
</dbReference>
<evidence type="ECO:0000313" key="8">
    <source>
        <dbReference type="Proteomes" id="UP000192602"/>
    </source>
</evidence>
<sequence length="183" mass="20400">MKKGLIAVVLSSLVLTSLSAKDYKSAIESPDATKILEKDKLPPPKKYIMPKNCITKDPLAIARGKFIFHNLNGKKAKKAPPTGLTRYVVVKGKKKPKQYGNCVACHNIEGAIGPGNVGPDLHNYKKHFIDSGVRDYQYVYQQIADPRVFNPTTHMTVNLTTKLFTPQEICEIVSYIVSEKKEK</sequence>
<keyword evidence="5" id="KW-0732">Signal</keyword>
<evidence type="ECO:0000313" key="7">
    <source>
        <dbReference type="EMBL" id="SMC08648.1"/>
    </source>
</evidence>
<evidence type="ECO:0000256" key="1">
    <source>
        <dbReference type="ARBA" id="ARBA00022617"/>
    </source>
</evidence>
<organism evidence="7 8">
    <name type="scientific">Nitratiruptor tergarcus DSM 16512</name>
    <dbReference type="NCBI Taxonomy" id="1069081"/>
    <lineage>
        <taxon>Bacteria</taxon>
        <taxon>Pseudomonadati</taxon>
        <taxon>Campylobacterota</taxon>
        <taxon>Epsilonproteobacteria</taxon>
        <taxon>Nautiliales</taxon>
        <taxon>Nitratiruptoraceae</taxon>
        <taxon>Nitratiruptor</taxon>
    </lineage>
</organism>
<dbReference type="GO" id="GO:0046872">
    <property type="term" value="F:metal ion binding"/>
    <property type="evidence" value="ECO:0007669"/>
    <property type="project" value="UniProtKB-KW"/>
</dbReference>
<keyword evidence="8" id="KW-1185">Reference proteome</keyword>